<proteinExistence type="predicted"/>
<protein>
    <submittedName>
        <fullName evidence="1">Uncharacterized protein</fullName>
    </submittedName>
</protein>
<sequence length="577" mass="63871">MAAQLDSSARASTKVYLQEACLRHQFIRSKDTSNIVERPQRLRAINVGISAVLARLENAQPSSDAESYHDQLVNALNRINLNNHSSQVPERPLEIVKSSETVDILHHRAVKFVHGDVDGDVYLEKLIKWTKESRQKIADDGCEIPPGLPKGDLYLCPTSLEAIQGALGTVCEAVDHLCSPSASHSRAFVAVRPPGHHCGEDTPSGFCFVNNVVVGAAHAHLQHGINRAVIFDIDLHHGNGTQSLIWQINEESYRLKLEEEFRVSSESNEKPKQGLQIFYGSLHDVLSYPCEDGNPTLIQAASVSIHGPHGQYVENIHLLPYQSEDEFWTELYEKQYSALFTRAKSFIEQTANGDPNDVLVFISCGFDASEHEYPSMSRHARHVPTSFYRRFARDALRFAEAHSGGRLLSVLEGGYSDRALTSGVMSWLAGLAEGPNQSVPVDESWWKVENLVALEKAIKKRRGGRNSVSPAEPWLQRTQEIFASIDTAPKHATPVSVVPPLRMALRDRTRPGSAKPEIKKEAVEVQLSDSSFATSESSSDEEENQPPPLGNNPPLRAPSPAKRLPRVVLKLGPRPET</sequence>
<accession>A0ACC1TDK9</accession>
<dbReference type="Proteomes" id="UP001148662">
    <property type="component" value="Unassembled WGS sequence"/>
</dbReference>
<gene>
    <name evidence="1" type="ORF">NM688_g627</name>
</gene>
<evidence type="ECO:0000313" key="1">
    <source>
        <dbReference type="EMBL" id="KAJ3558957.1"/>
    </source>
</evidence>
<keyword evidence="2" id="KW-1185">Reference proteome</keyword>
<organism evidence="1 2">
    <name type="scientific">Phlebia brevispora</name>
    <dbReference type="NCBI Taxonomy" id="194682"/>
    <lineage>
        <taxon>Eukaryota</taxon>
        <taxon>Fungi</taxon>
        <taxon>Dikarya</taxon>
        <taxon>Basidiomycota</taxon>
        <taxon>Agaricomycotina</taxon>
        <taxon>Agaricomycetes</taxon>
        <taxon>Polyporales</taxon>
        <taxon>Meruliaceae</taxon>
        <taxon>Phlebia</taxon>
    </lineage>
</organism>
<dbReference type="EMBL" id="JANHOG010000054">
    <property type="protein sequence ID" value="KAJ3558957.1"/>
    <property type="molecule type" value="Genomic_DNA"/>
</dbReference>
<reference evidence="1" key="1">
    <citation type="submission" date="2022-07" db="EMBL/GenBank/DDBJ databases">
        <title>Genome Sequence of Phlebia brevispora.</title>
        <authorList>
            <person name="Buettner E."/>
        </authorList>
    </citation>
    <scope>NUCLEOTIDE SEQUENCE</scope>
    <source>
        <strain evidence="1">MPL23</strain>
    </source>
</reference>
<comment type="caution">
    <text evidence="1">The sequence shown here is derived from an EMBL/GenBank/DDBJ whole genome shotgun (WGS) entry which is preliminary data.</text>
</comment>
<evidence type="ECO:0000313" key="2">
    <source>
        <dbReference type="Proteomes" id="UP001148662"/>
    </source>
</evidence>
<name>A0ACC1TDK9_9APHY</name>